<proteinExistence type="predicted"/>
<feature type="compositionally biased region" description="Polar residues" evidence="1">
    <location>
        <begin position="1358"/>
        <end position="1370"/>
    </location>
</feature>
<feature type="compositionally biased region" description="Low complexity" evidence="1">
    <location>
        <begin position="606"/>
        <end position="617"/>
    </location>
</feature>
<feature type="region of interest" description="Disordered" evidence="1">
    <location>
        <begin position="573"/>
        <end position="632"/>
    </location>
</feature>
<feature type="compositionally biased region" description="Polar residues" evidence="1">
    <location>
        <begin position="533"/>
        <end position="543"/>
    </location>
</feature>
<feature type="compositionally biased region" description="Acidic residues" evidence="1">
    <location>
        <begin position="1174"/>
        <end position="1186"/>
    </location>
</feature>
<reference evidence="2 3" key="1">
    <citation type="submission" date="2024-02" db="EMBL/GenBank/DDBJ databases">
        <title>Chromosome-scale genome assembly of the rough periwinkle Littorina saxatilis.</title>
        <authorList>
            <person name="De Jode A."/>
            <person name="Faria R."/>
            <person name="Formenti G."/>
            <person name="Sims Y."/>
            <person name="Smith T.P."/>
            <person name="Tracey A."/>
            <person name="Wood J.M.D."/>
            <person name="Zagrodzka Z.B."/>
            <person name="Johannesson K."/>
            <person name="Butlin R.K."/>
            <person name="Leder E.H."/>
        </authorList>
    </citation>
    <scope>NUCLEOTIDE SEQUENCE [LARGE SCALE GENOMIC DNA]</scope>
    <source>
        <strain evidence="2">Snail1</strain>
        <tissue evidence="2">Muscle</tissue>
    </source>
</reference>
<feature type="compositionally biased region" description="Low complexity" evidence="1">
    <location>
        <begin position="1135"/>
        <end position="1146"/>
    </location>
</feature>
<dbReference type="EMBL" id="JBAMIC010000018">
    <property type="protein sequence ID" value="KAK7094893.1"/>
    <property type="molecule type" value="Genomic_DNA"/>
</dbReference>
<comment type="caution">
    <text evidence="2">The sequence shown here is derived from an EMBL/GenBank/DDBJ whole genome shotgun (WGS) entry which is preliminary data.</text>
</comment>
<feature type="region of interest" description="Disordered" evidence="1">
    <location>
        <begin position="1676"/>
        <end position="1770"/>
    </location>
</feature>
<feature type="compositionally biased region" description="Basic and acidic residues" evidence="1">
    <location>
        <begin position="972"/>
        <end position="984"/>
    </location>
</feature>
<feature type="compositionally biased region" description="Basic residues" evidence="1">
    <location>
        <begin position="1754"/>
        <end position="1763"/>
    </location>
</feature>
<feature type="region of interest" description="Disordered" evidence="1">
    <location>
        <begin position="1478"/>
        <end position="1515"/>
    </location>
</feature>
<keyword evidence="3" id="KW-1185">Reference proteome</keyword>
<feature type="compositionally biased region" description="Polar residues" evidence="1">
    <location>
        <begin position="323"/>
        <end position="349"/>
    </location>
</feature>
<feature type="compositionally biased region" description="Polar residues" evidence="1">
    <location>
        <begin position="1559"/>
        <end position="1574"/>
    </location>
</feature>
<feature type="region of interest" description="Disordered" evidence="1">
    <location>
        <begin position="532"/>
        <end position="555"/>
    </location>
</feature>
<gene>
    <name evidence="2" type="ORF">V1264_006381</name>
</gene>
<feature type="compositionally biased region" description="Basic residues" evidence="1">
    <location>
        <begin position="1683"/>
        <end position="1699"/>
    </location>
</feature>
<evidence type="ECO:0008006" key="4">
    <source>
        <dbReference type="Google" id="ProtNLM"/>
    </source>
</evidence>
<feature type="compositionally biased region" description="Polar residues" evidence="1">
    <location>
        <begin position="373"/>
        <end position="389"/>
    </location>
</feature>
<evidence type="ECO:0000313" key="3">
    <source>
        <dbReference type="Proteomes" id="UP001374579"/>
    </source>
</evidence>
<dbReference type="Proteomes" id="UP001374579">
    <property type="component" value="Unassembled WGS sequence"/>
</dbReference>
<feature type="region of interest" description="Disordered" evidence="1">
    <location>
        <begin position="1549"/>
        <end position="1574"/>
    </location>
</feature>
<feature type="compositionally biased region" description="Basic residues" evidence="1">
    <location>
        <begin position="1483"/>
        <end position="1492"/>
    </location>
</feature>
<organism evidence="2 3">
    <name type="scientific">Littorina saxatilis</name>
    <dbReference type="NCBI Taxonomy" id="31220"/>
    <lineage>
        <taxon>Eukaryota</taxon>
        <taxon>Metazoa</taxon>
        <taxon>Spiralia</taxon>
        <taxon>Lophotrochozoa</taxon>
        <taxon>Mollusca</taxon>
        <taxon>Gastropoda</taxon>
        <taxon>Caenogastropoda</taxon>
        <taxon>Littorinimorpha</taxon>
        <taxon>Littorinoidea</taxon>
        <taxon>Littorinidae</taxon>
        <taxon>Littorina</taxon>
    </lineage>
</organism>
<feature type="compositionally biased region" description="Basic and acidic residues" evidence="1">
    <location>
        <begin position="732"/>
        <end position="741"/>
    </location>
</feature>
<feature type="compositionally biased region" description="Basic and acidic residues" evidence="1">
    <location>
        <begin position="1338"/>
        <end position="1353"/>
    </location>
</feature>
<feature type="compositionally biased region" description="Basic and acidic residues" evidence="1">
    <location>
        <begin position="1376"/>
        <end position="1385"/>
    </location>
</feature>
<feature type="compositionally biased region" description="Basic and acidic residues" evidence="1">
    <location>
        <begin position="1286"/>
        <end position="1295"/>
    </location>
</feature>
<feature type="region of interest" description="Disordered" evidence="1">
    <location>
        <begin position="97"/>
        <end position="145"/>
    </location>
</feature>
<feature type="region of interest" description="Disordered" evidence="1">
    <location>
        <begin position="732"/>
        <end position="785"/>
    </location>
</feature>
<feature type="compositionally biased region" description="Low complexity" evidence="1">
    <location>
        <begin position="1157"/>
        <end position="1171"/>
    </location>
</feature>
<accession>A0AAN9G472</accession>
<feature type="compositionally biased region" description="Polar residues" evidence="1">
    <location>
        <begin position="581"/>
        <end position="598"/>
    </location>
</feature>
<feature type="region of interest" description="Disordered" evidence="1">
    <location>
        <begin position="851"/>
        <end position="1426"/>
    </location>
</feature>
<protein>
    <recommendedName>
        <fullName evidence="4">AKNA</fullName>
    </recommendedName>
</protein>
<feature type="compositionally biased region" description="Basic and acidic residues" evidence="1">
    <location>
        <begin position="1120"/>
        <end position="1134"/>
    </location>
</feature>
<feature type="compositionally biased region" description="Basic residues" evidence="1">
    <location>
        <begin position="1731"/>
        <end position="1742"/>
    </location>
</feature>
<feature type="compositionally biased region" description="Polar residues" evidence="1">
    <location>
        <begin position="258"/>
        <end position="272"/>
    </location>
</feature>
<name>A0AAN9G472_9CAEN</name>
<dbReference type="PANTHER" id="PTHR21510:SF13">
    <property type="entry name" value="AKNA DOMAIN-CONTAINING PROTEIN"/>
    <property type="match status" value="1"/>
</dbReference>
<dbReference type="PANTHER" id="PTHR21510">
    <property type="entry name" value="AKNA DOMAIN-CONTAINING PROTEIN"/>
    <property type="match status" value="1"/>
</dbReference>
<evidence type="ECO:0000313" key="2">
    <source>
        <dbReference type="EMBL" id="KAK7094893.1"/>
    </source>
</evidence>
<dbReference type="InterPro" id="IPR052655">
    <property type="entry name" value="AKNA_Centrosome-Trans_reg"/>
</dbReference>
<feature type="compositionally biased region" description="Basic and acidic residues" evidence="1">
    <location>
        <begin position="1057"/>
        <end position="1070"/>
    </location>
</feature>
<feature type="compositionally biased region" description="Polar residues" evidence="1">
    <location>
        <begin position="1196"/>
        <end position="1212"/>
    </location>
</feature>
<feature type="compositionally biased region" description="Pro residues" evidence="1">
    <location>
        <begin position="1216"/>
        <end position="1233"/>
    </location>
</feature>
<feature type="compositionally biased region" description="Basic and acidic residues" evidence="1">
    <location>
        <begin position="402"/>
        <end position="418"/>
    </location>
</feature>
<feature type="compositionally biased region" description="Basic and acidic residues" evidence="1">
    <location>
        <begin position="953"/>
        <end position="963"/>
    </location>
</feature>
<feature type="region of interest" description="Disordered" evidence="1">
    <location>
        <begin position="224"/>
        <end position="495"/>
    </location>
</feature>
<sequence>MALTGMSDDFDLDDHGILRDSFASDFQVDDDGILHDDLDLFKHAVNTAGHGTDSGFGGDKQSSTSTLQHMHASFDDDLAPIGDESINISDFEASRDDLDSFEGDVDGRDKRSKSRGYRGSARDLDTPGSTLERPLDVSKETGASAAKISRQKAQHYGEDQEDQDLFSESYYQQLRELGVLVDGADFSRDESQQDFEALESHLSREQIDYDDENRDLIGEYLQDQYERERRDEEDEEVEEERVADGKGRRNRSYAVPNSRASSAMTISGQSFPEISPEDAEMMYTESQQTGDDDEIFLINRHLIPGSAHIQAQKLPDTPGPDSRPNSRGVQPQTPGQQNAHSRRTPSPSRGGNALRSRSAVNTPHKARPDSAASAASENNRPQSAASSPGKSAMSKARSQESFFEHDKQPSKSGSEKIPKRLLPTPSAPDTNQSFRVKSKSKSVSNINKSAPVKPTHMSLAEITRATMDETEDGAVDRSQGELSTQLKQESSKRKQATELVQQLQKEYDSLLSKYAMAELTIDQFRLGARITLHSDSPTPNSAHSGPPVSPGTKKAQVMSVQQPSAQRAVVGHFGSGAGNGPSLSTAQIQTADVNSRSASRADKPLVGGHDNVDGDGVFYESEDRTSSKQPVSAETLKVNIQQQAASLNGRLDQFHTLMENRQLTLEEQEKAFENIRTDHEKLRRSYLQAKEDYNVLRRSGAGLPDGDFDGNKELEGQLFRLGMKFDEVHEHVDSNVREQTTRRKPFQSGRLADDQADQDASDDSQGPEQGVEKTDGATGGGNYDAEFEKRAGHLNEEYRALMDRYRRLKQMAPTPDMEKETDNLVRKLQDICNEMPEMFRLPPEVQERWERLHRRDQRRSPLPQGGQEVEHRGLPSLPPNSKMHGSSLVGDHSISPYVSGRQGGRDDSFHRTASSSRSSLVSPRDHNSSTAALPSSDMDGRASPSSVDGAAAPRDRDGYDARINRPRRHRHDFRDPKLSKRPDRGSYSSLPDSGISDQEGRERRPDSALAHLPGPGKMKQMTRQRGENDMDSGFIGSVVSAEGGQIPPRDFQPEAPLRLRDRAPADRNQNRLDSSASSSTIGSVQRELDTVRRSRKPPAAPVGQHSIDRSYDAELDESTISDRDVRLKGVRPKEQTTSSQTGSRQQQRGRKGEEGSLRSQSSRSTRSQLHSTQEDETLEDVSDAEMTDISTPRPVQPSQDSSNKESSTQHASPISRRPPTPLRPATPQRPPTPYRAEGKEAAEADLEESETVPKVSTTRSGRMSDDEVVQRRSQQQRKSRSPAPLRPEEEQRPVSRGEPTTDLYHTRPRRQRSRDRSADRDSAFSAESSRPGSRYSRRNSEQSEQIRGEDRAVGSDVEVNSNATQGSSVHSGRLRALQDEIERLKIGVQQANDKASERQAPQQPEPPQQPQEPEYYDPFDDPYGFMRMPRRRAASFSGRHVRDFEEWYGPNQQRHNDDIPLGYAAADAYNRNYRAKTPEAARQRLRRRHDRRRHSEDPRVKTMEDGGGGEAETMAPPPPVGATPHVHRPPITDPQALYNYYVPSRQGIQQGAPAANPYRQHTTPLSASQPNLAGTLSGIQPATYQYQASQARPWYQIRRASSGQYYPTTGARNAVLQPAAHTQPAAYYSAYPVAGHATPAQIGVDYRTELCPLCGGAGPHIHEEDVVPVSGYASQDFATQPGHQRKGRTRSRSVPRARHYTPERSSSSSRYLIREFGDSASDESDIEFSRGRQRSRSLSRSRGHSETRSSARSSSRRRGRRYGRKTDRYDSDEEVDLNETLVLSEDINRLTKRMIGTVRGELKHHKDRTEFGSSYW</sequence>
<feature type="compositionally biased region" description="Low complexity" evidence="1">
    <location>
        <begin position="911"/>
        <end position="922"/>
    </location>
</feature>
<evidence type="ECO:0000256" key="1">
    <source>
        <dbReference type="SAM" id="MobiDB-lite"/>
    </source>
</evidence>
<feature type="compositionally biased region" description="Basic and acidic residues" evidence="1">
    <location>
        <begin position="1493"/>
        <end position="1504"/>
    </location>
</feature>
<feature type="compositionally biased region" description="Polar residues" evidence="1">
    <location>
        <begin position="1071"/>
        <end position="1083"/>
    </location>
</feature>